<keyword evidence="3" id="KW-1185">Reference proteome</keyword>
<evidence type="ECO:0000313" key="2">
    <source>
        <dbReference type="EMBL" id="PTB34991.1"/>
    </source>
</evidence>
<sequence length="733" mass="84023">MEEPGRFCEKCQKFNLSTAAFRSSPYNEQRMHQLGRFVEVEARTNCALCRFLTEAFLNGPGTREVLQNKALVQGTWSSISEGQPNASLLFWLVANSEVDKIEFSIRHVRDDEVPMLGDARVINDAFINVNLVKKWINLCEKEHKCKSVPIEATRASQLPDGFMVIDVIDKCLINKSHPCRYLALSYVWGNSIAFMTTSHNVDELRANGSIRDIWNQLCPTIQDAILFTRQLGERYIWIDSLCILQDNAQNAAANIEAMDSIYRYATIVLLVAEDNAALRGLPGVSNPRQLHQFRSELLPGLPVLGRFNHSAYMERAKYRSRGWTYQEEQLSTRALIFANDQLYFVCPSHVFGEDIHEGNQLGPDKLLRFPDITSKYICEGQAQSIMYFRAVQAYTLRTLTFPSDTLKAFSGIGAVLSQALSSPLIYGLPASIFDLALLWQPAGKMSRKEGFPSWSWAGWHGAAQWNGDTMELASYGPLPSPRQEQEVITTWIRTRTWIEWKYRDEDGTEKLVWNYNREGKAGCMFWPSSGYNEILEIGYDSKAATKKNPFGRHFNSDSVISGYKSRYLSPTAVSSYLTNIPDNLQPLYFQTLSVKFYIKPSDCYLRYGSVDPVWEPNGRVVFLLYTEDLHTCGYVLLDEIWTSRFSAKEPYEFLLLSEANYHCEWRRPHDDHPYKRFYSYQDYEEFHTMMIEWKAVGRDGANAAERVGLGRVLKEAVRNTDARIMAWKEVTLI</sequence>
<dbReference type="EMBL" id="KZ679285">
    <property type="protein sequence ID" value="PTB34991.1"/>
    <property type="molecule type" value="Genomic_DNA"/>
</dbReference>
<proteinExistence type="predicted"/>
<dbReference type="AlphaFoldDB" id="A0A2T3YQY5"/>
<dbReference type="PANTHER" id="PTHR33112">
    <property type="entry name" value="DOMAIN PROTEIN, PUTATIVE-RELATED"/>
    <property type="match status" value="1"/>
</dbReference>
<dbReference type="Proteomes" id="UP000240493">
    <property type="component" value="Unassembled WGS sequence"/>
</dbReference>
<dbReference type="InterPro" id="IPR010730">
    <property type="entry name" value="HET"/>
</dbReference>
<evidence type="ECO:0000259" key="1">
    <source>
        <dbReference type="Pfam" id="PF06985"/>
    </source>
</evidence>
<name>A0A2T3YQY5_TRIA4</name>
<evidence type="ECO:0000313" key="3">
    <source>
        <dbReference type="Proteomes" id="UP000240493"/>
    </source>
</evidence>
<dbReference type="Pfam" id="PF06985">
    <property type="entry name" value="HET"/>
    <property type="match status" value="1"/>
</dbReference>
<dbReference type="PANTHER" id="PTHR33112:SF12">
    <property type="entry name" value="HETEROKARYON INCOMPATIBILITY DOMAIN-CONTAINING PROTEIN"/>
    <property type="match status" value="1"/>
</dbReference>
<gene>
    <name evidence="2" type="ORF">M441DRAFT_154439</name>
</gene>
<reference evidence="2 3" key="1">
    <citation type="submission" date="2016-07" db="EMBL/GenBank/DDBJ databases">
        <title>Multiple horizontal gene transfer events from other fungi enriched the ability of initially mycotrophic Trichoderma (Ascomycota) to feed on dead plant biomass.</title>
        <authorList>
            <consortium name="DOE Joint Genome Institute"/>
            <person name="Aerts A."/>
            <person name="Atanasova L."/>
            <person name="Chenthamara K."/>
            <person name="Zhang J."/>
            <person name="Grujic M."/>
            <person name="Henrissat B."/>
            <person name="Kuo A."/>
            <person name="Salamov A."/>
            <person name="Lipzen A."/>
            <person name="Labutti K."/>
            <person name="Barry K."/>
            <person name="Miao Y."/>
            <person name="Rahimi M.J."/>
            <person name="Shen Q."/>
            <person name="Grigoriev I.V."/>
            <person name="Kubicek C.P."/>
            <person name="Druzhinina I.S."/>
        </authorList>
    </citation>
    <scope>NUCLEOTIDE SEQUENCE [LARGE SCALE GENOMIC DNA]</scope>
    <source>
        <strain evidence="2 3">CBS 433.97</strain>
    </source>
</reference>
<organism evidence="2 3">
    <name type="scientific">Trichoderma asperellum (strain ATCC 204424 / CBS 433.97 / NBRC 101777)</name>
    <dbReference type="NCBI Taxonomy" id="1042311"/>
    <lineage>
        <taxon>Eukaryota</taxon>
        <taxon>Fungi</taxon>
        <taxon>Dikarya</taxon>
        <taxon>Ascomycota</taxon>
        <taxon>Pezizomycotina</taxon>
        <taxon>Sordariomycetes</taxon>
        <taxon>Hypocreomycetidae</taxon>
        <taxon>Hypocreales</taxon>
        <taxon>Hypocreaceae</taxon>
        <taxon>Trichoderma</taxon>
    </lineage>
</organism>
<feature type="domain" description="Heterokaryon incompatibility" evidence="1">
    <location>
        <begin position="181"/>
        <end position="327"/>
    </location>
</feature>
<dbReference type="STRING" id="1042311.A0A2T3YQY5"/>
<protein>
    <recommendedName>
        <fullName evidence="1">Heterokaryon incompatibility domain-containing protein</fullName>
    </recommendedName>
</protein>
<dbReference type="OrthoDB" id="4879347at2759"/>
<accession>A0A2T3YQY5</accession>